<dbReference type="Gene3D" id="1.10.10.60">
    <property type="entry name" value="Homeodomain-like"/>
    <property type="match status" value="1"/>
</dbReference>
<evidence type="ECO:0000256" key="5">
    <source>
        <dbReference type="ARBA" id="ARBA00023163"/>
    </source>
</evidence>
<dbReference type="SUPFAM" id="SSF52540">
    <property type="entry name" value="P-loop containing nucleoside triphosphate hydrolases"/>
    <property type="match status" value="1"/>
</dbReference>
<dbReference type="EMBL" id="JBDKXB010000010">
    <property type="protein sequence ID" value="MEY6432614.1"/>
    <property type="molecule type" value="Genomic_DNA"/>
</dbReference>
<evidence type="ECO:0000313" key="9">
    <source>
        <dbReference type="EMBL" id="MEY6432614.1"/>
    </source>
</evidence>
<evidence type="ECO:0000256" key="6">
    <source>
        <dbReference type="PROSITE-ProRule" id="PRU00169"/>
    </source>
</evidence>
<keyword evidence="3" id="KW-0805">Transcription regulation</keyword>
<evidence type="ECO:0000256" key="2">
    <source>
        <dbReference type="ARBA" id="ARBA00022840"/>
    </source>
</evidence>
<evidence type="ECO:0000256" key="4">
    <source>
        <dbReference type="ARBA" id="ARBA00023125"/>
    </source>
</evidence>
<organism evidence="9 10">
    <name type="scientific">Thioalkalicoccus limnaeus</name>
    <dbReference type="NCBI Taxonomy" id="120681"/>
    <lineage>
        <taxon>Bacteria</taxon>
        <taxon>Pseudomonadati</taxon>
        <taxon>Pseudomonadota</taxon>
        <taxon>Gammaproteobacteria</taxon>
        <taxon>Chromatiales</taxon>
        <taxon>Chromatiaceae</taxon>
        <taxon>Thioalkalicoccus</taxon>
    </lineage>
</organism>
<gene>
    <name evidence="9" type="ORF">ABC977_09375</name>
</gene>
<dbReference type="InterPro" id="IPR025662">
    <property type="entry name" value="Sigma_54_int_dom_ATP-bd_1"/>
</dbReference>
<name>A0ABV4BDL9_9GAMM</name>
<dbReference type="PANTHER" id="PTHR32071:SF117">
    <property type="entry name" value="PTS-DEPENDENT DIHYDROXYACETONE KINASE OPERON REGULATORY PROTEIN-RELATED"/>
    <property type="match status" value="1"/>
</dbReference>
<dbReference type="Gene3D" id="3.40.50.300">
    <property type="entry name" value="P-loop containing nucleotide triphosphate hydrolases"/>
    <property type="match status" value="1"/>
</dbReference>
<dbReference type="PROSITE" id="PS50110">
    <property type="entry name" value="RESPONSE_REGULATORY"/>
    <property type="match status" value="1"/>
</dbReference>
<accession>A0ABV4BDL9</accession>
<proteinExistence type="predicted"/>
<dbReference type="PRINTS" id="PR01590">
    <property type="entry name" value="HTHFIS"/>
</dbReference>
<dbReference type="Proteomes" id="UP001564408">
    <property type="component" value="Unassembled WGS sequence"/>
</dbReference>
<evidence type="ECO:0000259" key="7">
    <source>
        <dbReference type="PROSITE" id="PS50045"/>
    </source>
</evidence>
<comment type="caution">
    <text evidence="9">The sequence shown here is derived from an EMBL/GenBank/DDBJ whole genome shotgun (WGS) entry which is preliminary data.</text>
</comment>
<evidence type="ECO:0000313" key="10">
    <source>
        <dbReference type="Proteomes" id="UP001564408"/>
    </source>
</evidence>
<feature type="domain" description="Sigma-54 factor interaction" evidence="7">
    <location>
        <begin position="152"/>
        <end position="381"/>
    </location>
</feature>
<evidence type="ECO:0000259" key="8">
    <source>
        <dbReference type="PROSITE" id="PS50110"/>
    </source>
</evidence>
<evidence type="ECO:0000256" key="3">
    <source>
        <dbReference type="ARBA" id="ARBA00023015"/>
    </source>
</evidence>
<dbReference type="PROSITE" id="PS00675">
    <property type="entry name" value="SIGMA54_INTERACT_1"/>
    <property type="match status" value="1"/>
</dbReference>
<dbReference type="InterPro" id="IPR058031">
    <property type="entry name" value="AAA_lid_NorR"/>
</dbReference>
<dbReference type="Pfam" id="PF00072">
    <property type="entry name" value="Response_reg"/>
    <property type="match status" value="1"/>
</dbReference>
<sequence>MNADCAIRPGETGPILIVEDDVGYRRLLQQELEDIGYSALGAASAEEARTLLAAKTFALVISDLRLPGADGLAVLEATRSLVPVPGFIMLTGFGTIDQAVQALKVGADDFLTKPVDLDHLQLTTKRVLETRQLRAEVAQYRAVLAEQGFHGMYGKSPPMLRLFDLIRRVAQSDSSVLITGESGTGKELVARALHAESARAGGPFVAMNCAGIPEALLESELLGHVAGAFSGARAARRGLFAEADGGTLFLDEIAEMAPSLQSKLLRLLQDGRVRPIGSNEEFPTDVRVLAATHRDPVEEVREGRLREDLFYRIETFRIRVPPLRERGEDIAGMLGYFLEYHVATKSLPVRRFSARAWRSLLRYPFPGNVREMASLVERAVTLASAELIDFDDLPERVRSATESAEVRAGGASDGLITDDDWETLAEREAHYIRQVLDFTGGNKRRAARILGVGRKTLYRKLGE</sequence>
<dbReference type="SUPFAM" id="SSF52172">
    <property type="entry name" value="CheY-like"/>
    <property type="match status" value="1"/>
</dbReference>
<keyword evidence="1" id="KW-0547">Nucleotide-binding</keyword>
<dbReference type="Pfam" id="PF25601">
    <property type="entry name" value="AAA_lid_14"/>
    <property type="match status" value="1"/>
</dbReference>
<dbReference type="InterPro" id="IPR003593">
    <property type="entry name" value="AAA+_ATPase"/>
</dbReference>
<dbReference type="SMART" id="SM00448">
    <property type="entry name" value="REC"/>
    <property type="match status" value="1"/>
</dbReference>
<dbReference type="PANTHER" id="PTHR32071">
    <property type="entry name" value="TRANSCRIPTIONAL REGULATORY PROTEIN"/>
    <property type="match status" value="1"/>
</dbReference>
<keyword evidence="4" id="KW-0238">DNA-binding</keyword>
<reference evidence="9 10" key="1">
    <citation type="submission" date="2024-05" db="EMBL/GenBank/DDBJ databases">
        <title>Genome Sequence and Characterization of the New Strain Purple Sulfur Bacterium of Genus Thioalkalicoccus.</title>
        <authorList>
            <person name="Bryantseva I.A."/>
            <person name="Kyndt J.A."/>
            <person name="Imhoff J.F."/>
        </authorList>
    </citation>
    <scope>NUCLEOTIDE SEQUENCE [LARGE SCALE GENOMIC DNA]</scope>
    <source>
        <strain evidence="9 10">Um2</strain>
    </source>
</reference>
<dbReference type="SMART" id="SM00382">
    <property type="entry name" value="AAA"/>
    <property type="match status" value="1"/>
</dbReference>
<dbReference type="PROSITE" id="PS00676">
    <property type="entry name" value="SIGMA54_INTERACT_2"/>
    <property type="match status" value="1"/>
</dbReference>
<dbReference type="Gene3D" id="1.10.8.60">
    <property type="match status" value="1"/>
</dbReference>
<dbReference type="InterPro" id="IPR002197">
    <property type="entry name" value="HTH_Fis"/>
</dbReference>
<dbReference type="InterPro" id="IPR027417">
    <property type="entry name" value="P-loop_NTPase"/>
</dbReference>
<dbReference type="InterPro" id="IPR011006">
    <property type="entry name" value="CheY-like_superfamily"/>
</dbReference>
<protein>
    <submittedName>
        <fullName evidence="9">Sigma-54 dependent transcriptional regulator</fullName>
    </submittedName>
</protein>
<dbReference type="SUPFAM" id="SSF46689">
    <property type="entry name" value="Homeodomain-like"/>
    <property type="match status" value="1"/>
</dbReference>
<dbReference type="InterPro" id="IPR025943">
    <property type="entry name" value="Sigma_54_int_dom_ATP-bd_2"/>
</dbReference>
<dbReference type="Pfam" id="PF00158">
    <property type="entry name" value="Sigma54_activat"/>
    <property type="match status" value="1"/>
</dbReference>
<keyword evidence="10" id="KW-1185">Reference proteome</keyword>
<dbReference type="InterPro" id="IPR001789">
    <property type="entry name" value="Sig_transdc_resp-reg_receiver"/>
</dbReference>
<dbReference type="Pfam" id="PF02954">
    <property type="entry name" value="HTH_8"/>
    <property type="match status" value="1"/>
</dbReference>
<dbReference type="PROSITE" id="PS50045">
    <property type="entry name" value="SIGMA54_INTERACT_4"/>
    <property type="match status" value="1"/>
</dbReference>
<keyword evidence="2" id="KW-0067">ATP-binding</keyword>
<dbReference type="Gene3D" id="3.40.50.2300">
    <property type="match status" value="1"/>
</dbReference>
<dbReference type="CDD" id="cd00009">
    <property type="entry name" value="AAA"/>
    <property type="match status" value="1"/>
</dbReference>
<feature type="modified residue" description="4-aspartylphosphate" evidence="6">
    <location>
        <position position="63"/>
    </location>
</feature>
<feature type="domain" description="Response regulatory" evidence="8">
    <location>
        <begin position="14"/>
        <end position="128"/>
    </location>
</feature>
<evidence type="ECO:0000256" key="1">
    <source>
        <dbReference type="ARBA" id="ARBA00022741"/>
    </source>
</evidence>
<keyword evidence="6" id="KW-0597">Phosphoprotein</keyword>
<dbReference type="InterPro" id="IPR002078">
    <property type="entry name" value="Sigma_54_int"/>
</dbReference>
<dbReference type="InterPro" id="IPR009057">
    <property type="entry name" value="Homeodomain-like_sf"/>
</dbReference>
<keyword evidence="5" id="KW-0804">Transcription</keyword>